<dbReference type="RefSeq" id="WP_094577356.1">
    <property type="nucleotide sequence ID" value="NZ_JBHEEL010000001.1"/>
</dbReference>
<protein>
    <recommendedName>
        <fullName evidence="3">Class I SAM-dependent methyltransferase</fullName>
    </recommendedName>
</protein>
<dbReference type="SUPFAM" id="SSF53335">
    <property type="entry name" value="S-adenosyl-L-methionine-dependent methyltransferases"/>
    <property type="match status" value="1"/>
</dbReference>
<dbReference type="OrthoDB" id="9804312at2"/>
<evidence type="ECO:0000313" key="2">
    <source>
        <dbReference type="Proteomes" id="UP000216345"/>
    </source>
</evidence>
<evidence type="ECO:0008006" key="3">
    <source>
        <dbReference type="Google" id="ProtNLM"/>
    </source>
</evidence>
<dbReference type="EMBL" id="NNRK01000026">
    <property type="protein sequence ID" value="OYR14618.1"/>
    <property type="molecule type" value="Genomic_DNA"/>
</dbReference>
<dbReference type="CDD" id="cd02440">
    <property type="entry name" value="AdoMet_MTases"/>
    <property type="match status" value="1"/>
</dbReference>
<keyword evidence="2" id="KW-1185">Reference proteome</keyword>
<name>A0A256FIL8_9HYPH</name>
<dbReference type="Pfam" id="PF13489">
    <property type="entry name" value="Methyltransf_23"/>
    <property type="match status" value="1"/>
</dbReference>
<reference evidence="1 2" key="1">
    <citation type="submission" date="2017-07" db="EMBL/GenBank/DDBJ databases">
        <title>Phylogenetic study on the rhizospheric bacterium Ochrobactrum sp. A44.</title>
        <authorList>
            <person name="Krzyzanowska D.M."/>
            <person name="Ossowicki A."/>
            <person name="Rajewska M."/>
            <person name="Maciag T."/>
            <person name="Kaczynski Z."/>
            <person name="Czerwicka M."/>
            <person name="Jafra S."/>
        </authorList>
    </citation>
    <scope>NUCLEOTIDE SEQUENCE [LARGE SCALE GENOMIC DNA]</scope>
    <source>
        <strain evidence="1 2">PR17</strain>
    </source>
</reference>
<organism evidence="1 2">
    <name type="scientific">Brucella rhizosphaerae</name>
    <dbReference type="NCBI Taxonomy" id="571254"/>
    <lineage>
        <taxon>Bacteria</taxon>
        <taxon>Pseudomonadati</taxon>
        <taxon>Pseudomonadota</taxon>
        <taxon>Alphaproteobacteria</taxon>
        <taxon>Hyphomicrobiales</taxon>
        <taxon>Brucellaceae</taxon>
        <taxon>Brucella/Ochrobactrum group</taxon>
        <taxon>Brucella</taxon>
    </lineage>
</organism>
<dbReference type="Gene3D" id="3.40.50.150">
    <property type="entry name" value="Vaccinia Virus protein VP39"/>
    <property type="match status" value="1"/>
</dbReference>
<gene>
    <name evidence="1" type="ORF">CEV32_0625</name>
</gene>
<dbReference type="InterPro" id="IPR029063">
    <property type="entry name" value="SAM-dependent_MTases_sf"/>
</dbReference>
<proteinExistence type="predicted"/>
<dbReference type="Proteomes" id="UP000216345">
    <property type="component" value="Unassembled WGS sequence"/>
</dbReference>
<accession>A0A256FIL8</accession>
<sequence>MSSDTLGFYANNAAAYAARSNVNPRLESFLNLVRPTGLVLELGTGSGQDAKAMLEQGFDVDPTDGSGELAAEASRLLNRPVRQMLFHELEAVERYDAIYASASLLHANRADLPDIVQRMHRALKPGGWLWASFKDGADEAHDALGRYYNYMRADEILSLWKSNASWNAVSSESWQGSGYDLAPTLWHSVTAQR</sequence>
<dbReference type="AlphaFoldDB" id="A0A256FIL8"/>
<evidence type="ECO:0000313" key="1">
    <source>
        <dbReference type="EMBL" id="OYR14618.1"/>
    </source>
</evidence>
<comment type="caution">
    <text evidence="1">The sequence shown here is derived from an EMBL/GenBank/DDBJ whole genome shotgun (WGS) entry which is preliminary data.</text>
</comment>